<proteinExistence type="predicted"/>
<feature type="compositionally biased region" description="Basic and acidic residues" evidence="1">
    <location>
        <begin position="10"/>
        <end position="29"/>
    </location>
</feature>
<protein>
    <submittedName>
        <fullName evidence="2">Uncharacterized protein</fullName>
    </submittedName>
</protein>
<accession>A0A1H7TRG7</accession>
<evidence type="ECO:0000313" key="3">
    <source>
        <dbReference type="Proteomes" id="UP000183894"/>
    </source>
</evidence>
<dbReference type="AlphaFoldDB" id="A0A1H7TRG7"/>
<dbReference type="Proteomes" id="UP000183894">
    <property type="component" value="Unassembled WGS sequence"/>
</dbReference>
<name>A0A1H7TRG7_HALLR</name>
<dbReference type="EMBL" id="FOAD01000010">
    <property type="protein sequence ID" value="SEL86976.1"/>
    <property type="molecule type" value="Genomic_DNA"/>
</dbReference>
<evidence type="ECO:0000313" key="2">
    <source>
        <dbReference type="EMBL" id="SEL86976.1"/>
    </source>
</evidence>
<reference evidence="2 3" key="1">
    <citation type="submission" date="2016-10" db="EMBL/GenBank/DDBJ databases">
        <authorList>
            <person name="de Groot N.N."/>
        </authorList>
    </citation>
    <scope>NUCLEOTIDE SEQUENCE [LARGE SCALE GENOMIC DNA]</scope>
    <source>
        <strain evidence="2 3">CDM_5</strain>
    </source>
</reference>
<sequence length="68" mass="8205">MGRYRAIMTETDREHITGESRPSQDQKDQAVYRVRQRINEELRHDIQILKEHRPDVLEELRTVVCDDE</sequence>
<evidence type="ECO:0000256" key="1">
    <source>
        <dbReference type="SAM" id="MobiDB-lite"/>
    </source>
</evidence>
<gene>
    <name evidence="2" type="ORF">SAMN04488691_11014</name>
</gene>
<organism evidence="2 3">
    <name type="scientific">Haloferax larsenii</name>
    <dbReference type="NCBI Taxonomy" id="302484"/>
    <lineage>
        <taxon>Archaea</taxon>
        <taxon>Methanobacteriati</taxon>
        <taxon>Methanobacteriota</taxon>
        <taxon>Stenosarchaea group</taxon>
        <taxon>Halobacteria</taxon>
        <taxon>Halobacteriales</taxon>
        <taxon>Haloferacaceae</taxon>
        <taxon>Haloferax</taxon>
    </lineage>
</organism>
<feature type="region of interest" description="Disordered" evidence="1">
    <location>
        <begin position="1"/>
        <end position="29"/>
    </location>
</feature>